<accession>X7EFS5</accession>
<keyword evidence="6" id="KW-1185">Reference proteome</keyword>
<dbReference type="Pfam" id="PF00293">
    <property type="entry name" value="NUDIX"/>
    <property type="match status" value="1"/>
</dbReference>
<evidence type="ECO:0000256" key="3">
    <source>
        <dbReference type="SAM" id="MobiDB-lite"/>
    </source>
</evidence>
<keyword evidence="2" id="KW-0378">Hydrolase</keyword>
<evidence type="ECO:0000256" key="1">
    <source>
        <dbReference type="ARBA" id="ARBA00001946"/>
    </source>
</evidence>
<dbReference type="EMBL" id="JALZ01000007">
    <property type="protein sequence ID" value="ETX14904.1"/>
    <property type="molecule type" value="Genomic_DNA"/>
</dbReference>
<dbReference type="InterPro" id="IPR000086">
    <property type="entry name" value="NUDIX_hydrolase_dom"/>
</dbReference>
<dbReference type="OrthoDB" id="289720at2"/>
<sequence>MSAAPDDAFAGTKVLLFLGSRILVIRRDPYPGIVWPGRLDLPGGGREGSESPEVCAVRETKEEVGLDLDPSAFLWKADRQNQIGRHWMFAAKLSAKHAKDVRLGTEGTGWTLMAPDVLLNRTDAIPPHQQMLRRFLADTGEGSPGMGTGTGGNRPVPAGSEVFGTDKDPRGTGG</sequence>
<dbReference type="SUPFAM" id="SSF55811">
    <property type="entry name" value="Nudix"/>
    <property type="match status" value="1"/>
</dbReference>
<reference evidence="5 6" key="1">
    <citation type="submission" date="2014-01" db="EMBL/GenBank/DDBJ databases">
        <title>Roseivivax halodurans JCM 10272 Genome Sequencing.</title>
        <authorList>
            <person name="Lai Q."/>
            <person name="Li G."/>
            <person name="Shao Z."/>
        </authorList>
    </citation>
    <scope>NUCLEOTIDE SEQUENCE [LARGE SCALE GENOMIC DNA]</scope>
    <source>
        <strain evidence="5 6">JCM 10272</strain>
    </source>
</reference>
<comment type="caution">
    <text evidence="5">The sequence shown here is derived from an EMBL/GenBank/DDBJ whole genome shotgun (WGS) entry which is preliminary data.</text>
</comment>
<dbReference type="AlphaFoldDB" id="X7EFS5"/>
<evidence type="ECO:0000313" key="6">
    <source>
        <dbReference type="Proteomes" id="UP000022447"/>
    </source>
</evidence>
<feature type="region of interest" description="Disordered" evidence="3">
    <location>
        <begin position="138"/>
        <end position="174"/>
    </location>
</feature>
<feature type="domain" description="Nudix hydrolase" evidence="4">
    <location>
        <begin position="7"/>
        <end position="137"/>
    </location>
</feature>
<name>X7EFS5_9RHOB</name>
<feature type="compositionally biased region" description="Gly residues" evidence="3">
    <location>
        <begin position="142"/>
        <end position="152"/>
    </location>
</feature>
<evidence type="ECO:0000259" key="4">
    <source>
        <dbReference type="PROSITE" id="PS51462"/>
    </source>
</evidence>
<dbReference type="PROSITE" id="PS00893">
    <property type="entry name" value="NUDIX_BOX"/>
    <property type="match status" value="1"/>
</dbReference>
<dbReference type="Gene3D" id="3.90.79.10">
    <property type="entry name" value="Nucleoside Triphosphate Pyrophosphohydrolase"/>
    <property type="match status" value="1"/>
</dbReference>
<dbReference type="InterPro" id="IPR020084">
    <property type="entry name" value="NUDIX_hydrolase_CS"/>
</dbReference>
<evidence type="ECO:0000313" key="5">
    <source>
        <dbReference type="EMBL" id="ETX14904.1"/>
    </source>
</evidence>
<dbReference type="eggNOG" id="COG0494">
    <property type="taxonomic scope" value="Bacteria"/>
</dbReference>
<proteinExistence type="predicted"/>
<dbReference type="InterPro" id="IPR015797">
    <property type="entry name" value="NUDIX_hydrolase-like_dom_sf"/>
</dbReference>
<organism evidence="5 6">
    <name type="scientific">Roseivivax halodurans JCM 10272</name>
    <dbReference type="NCBI Taxonomy" id="1449350"/>
    <lineage>
        <taxon>Bacteria</taxon>
        <taxon>Pseudomonadati</taxon>
        <taxon>Pseudomonadota</taxon>
        <taxon>Alphaproteobacteria</taxon>
        <taxon>Rhodobacterales</taxon>
        <taxon>Roseobacteraceae</taxon>
        <taxon>Roseivivax</taxon>
    </lineage>
</organism>
<protein>
    <submittedName>
        <fullName evidence="5">DNA mismatch repair protein MutT</fullName>
    </submittedName>
</protein>
<comment type="cofactor">
    <cofactor evidence="1">
        <name>Mg(2+)</name>
        <dbReference type="ChEBI" id="CHEBI:18420"/>
    </cofactor>
</comment>
<dbReference type="STRING" id="1449350.OCH239_19070"/>
<dbReference type="PROSITE" id="PS51462">
    <property type="entry name" value="NUDIX"/>
    <property type="match status" value="1"/>
</dbReference>
<gene>
    <name evidence="5" type="ORF">OCH239_19070</name>
</gene>
<dbReference type="Proteomes" id="UP000022447">
    <property type="component" value="Unassembled WGS sequence"/>
</dbReference>
<dbReference type="GO" id="GO:0016787">
    <property type="term" value="F:hydrolase activity"/>
    <property type="evidence" value="ECO:0007669"/>
    <property type="project" value="UniProtKB-KW"/>
</dbReference>
<feature type="compositionally biased region" description="Basic and acidic residues" evidence="3">
    <location>
        <begin position="164"/>
        <end position="174"/>
    </location>
</feature>
<evidence type="ECO:0000256" key="2">
    <source>
        <dbReference type="ARBA" id="ARBA00022801"/>
    </source>
</evidence>